<proteinExistence type="predicted"/>
<gene>
    <name evidence="2" type="ORF">HD601_004021</name>
</gene>
<name>A0A7W9LMP1_9ACTN</name>
<accession>A0A7W9LMP1</accession>
<dbReference type="Pfam" id="PF18726">
    <property type="entry name" value="HEPN_SAV_6107"/>
    <property type="match status" value="1"/>
</dbReference>
<dbReference type="AlphaFoldDB" id="A0A7W9LMP1"/>
<protein>
    <recommendedName>
        <fullName evidence="1">SAV-6107-like HEPN domain-containing protein</fullName>
    </recommendedName>
</protein>
<reference evidence="2 3" key="1">
    <citation type="submission" date="2020-08" db="EMBL/GenBank/DDBJ databases">
        <title>Sequencing the genomes of 1000 actinobacteria strains.</title>
        <authorList>
            <person name="Klenk H.-P."/>
        </authorList>
    </citation>
    <scope>NUCLEOTIDE SEQUENCE [LARGE SCALE GENOMIC DNA]</scope>
    <source>
        <strain evidence="2 3">DSM 102122</strain>
    </source>
</reference>
<comment type="caution">
    <text evidence="2">The sequence shown here is derived from an EMBL/GenBank/DDBJ whole genome shotgun (WGS) entry which is preliminary data.</text>
</comment>
<evidence type="ECO:0000313" key="3">
    <source>
        <dbReference type="Proteomes" id="UP000542813"/>
    </source>
</evidence>
<organism evidence="2 3">
    <name type="scientific">Jiangella mangrovi</name>
    <dbReference type="NCBI Taxonomy" id="1524084"/>
    <lineage>
        <taxon>Bacteria</taxon>
        <taxon>Bacillati</taxon>
        <taxon>Actinomycetota</taxon>
        <taxon>Actinomycetes</taxon>
        <taxon>Jiangellales</taxon>
        <taxon>Jiangellaceae</taxon>
        <taxon>Jiangella</taxon>
    </lineage>
</organism>
<dbReference type="Proteomes" id="UP000542813">
    <property type="component" value="Unassembled WGS sequence"/>
</dbReference>
<keyword evidence="3" id="KW-1185">Reference proteome</keyword>
<dbReference type="EMBL" id="JACHMM010000001">
    <property type="protein sequence ID" value="MBB5789446.1"/>
    <property type="molecule type" value="Genomic_DNA"/>
</dbReference>
<sequence length="168" mass="17403">MTVEIQDYSRVAPGLSVRRSRPPMGHATLDLIEHARLCLAEAASAGHAGDRFAAAHLAALRAAAAVLAAKARPIEARGRGRRGHGPRNVWDLLPGVAPELAEWAAFFGANAGKRAAAQAGLPGAVTPREADDLLREADAFLGLVCVLLGLPYQEPLDGPVVALTPGAA</sequence>
<dbReference type="RefSeq" id="WP_221441141.1">
    <property type="nucleotide sequence ID" value="NZ_JACHMM010000001.1"/>
</dbReference>
<dbReference type="InterPro" id="IPR040891">
    <property type="entry name" value="HEPN_SAV_6107"/>
</dbReference>
<feature type="domain" description="SAV-6107-like HEPN" evidence="1">
    <location>
        <begin position="42"/>
        <end position="144"/>
    </location>
</feature>
<evidence type="ECO:0000259" key="1">
    <source>
        <dbReference type="Pfam" id="PF18726"/>
    </source>
</evidence>
<evidence type="ECO:0000313" key="2">
    <source>
        <dbReference type="EMBL" id="MBB5789446.1"/>
    </source>
</evidence>